<reference evidence="2 3" key="1">
    <citation type="journal article" date="2020" name="Biotechnol. Biofuels">
        <title>New insights from the biogas microbiome by comprehensive genome-resolved metagenomics of nearly 1600 species originating from multiple anaerobic digesters.</title>
        <authorList>
            <person name="Campanaro S."/>
            <person name="Treu L."/>
            <person name="Rodriguez-R L.M."/>
            <person name="Kovalovszki A."/>
            <person name="Ziels R.M."/>
            <person name="Maus I."/>
            <person name="Zhu X."/>
            <person name="Kougias P.G."/>
            <person name="Basile A."/>
            <person name="Luo G."/>
            <person name="Schluter A."/>
            <person name="Konstantinidis K.T."/>
            <person name="Angelidaki I."/>
        </authorList>
    </citation>
    <scope>NUCLEOTIDE SEQUENCE [LARGE SCALE GENOMIC DNA]</scope>
    <source>
        <strain evidence="2">AS05jafATM_4</strain>
    </source>
</reference>
<keyword evidence="1" id="KW-1133">Transmembrane helix</keyword>
<sequence length="48" mass="4829">MKTWDVIKRIGKFIGIALGAIIAAYSVQGFIVQAGLGGGGIGGIALLL</sequence>
<evidence type="ECO:0000256" key="1">
    <source>
        <dbReference type="SAM" id="Phobius"/>
    </source>
</evidence>
<dbReference type="AlphaFoldDB" id="A0A7C6Z482"/>
<evidence type="ECO:0000313" key="2">
    <source>
        <dbReference type="EMBL" id="HHY26781.1"/>
    </source>
</evidence>
<organism evidence="2 3">
    <name type="scientific">Desulfitobacterium dehalogenans</name>
    <dbReference type="NCBI Taxonomy" id="36854"/>
    <lineage>
        <taxon>Bacteria</taxon>
        <taxon>Bacillati</taxon>
        <taxon>Bacillota</taxon>
        <taxon>Clostridia</taxon>
        <taxon>Eubacteriales</taxon>
        <taxon>Desulfitobacteriaceae</taxon>
        <taxon>Desulfitobacterium</taxon>
    </lineage>
</organism>
<comment type="caution">
    <text evidence="2">The sequence shown here is derived from an EMBL/GenBank/DDBJ whole genome shotgun (WGS) entry which is preliminary data.</text>
</comment>
<feature type="transmembrane region" description="Helical" evidence="1">
    <location>
        <begin position="12"/>
        <end position="31"/>
    </location>
</feature>
<feature type="non-terminal residue" evidence="2">
    <location>
        <position position="48"/>
    </location>
</feature>
<dbReference type="EMBL" id="DUTF01000196">
    <property type="protein sequence ID" value="HHY26781.1"/>
    <property type="molecule type" value="Genomic_DNA"/>
</dbReference>
<protein>
    <submittedName>
        <fullName evidence="2">Membrane protein</fullName>
    </submittedName>
</protein>
<evidence type="ECO:0000313" key="3">
    <source>
        <dbReference type="Proteomes" id="UP000553059"/>
    </source>
</evidence>
<proteinExistence type="predicted"/>
<accession>A0A7C6Z482</accession>
<name>A0A7C6Z482_9FIRM</name>
<keyword evidence="1" id="KW-0812">Transmembrane</keyword>
<dbReference type="Proteomes" id="UP000553059">
    <property type="component" value="Unassembled WGS sequence"/>
</dbReference>
<gene>
    <name evidence="2" type="ORF">GX523_08560</name>
</gene>
<keyword evidence="1" id="KW-0472">Membrane</keyword>